<evidence type="ECO:0000313" key="4">
    <source>
        <dbReference type="Proteomes" id="UP000694845"/>
    </source>
</evidence>
<evidence type="ECO:0000313" key="6">
    <source>
        <dbReference type="RefSeq" id="XP_022082755.1"/>
    </source>
</evidence>
<feature type="region of interest" description="Disordered" evidence="1">
    <location>
        <begin position="81"/>
        <end position="111"/>
    </location>
</feature>
<keyword evidence="2" id="KW-1133">Transmembrane helix</keyword>
<name>A0A8B7XRY0_ACAPL</name>
<gene>
    <name evidence="5 6" type="primary">LOC110975011</name>
</gene>
<organism evidence="4 6">
    <name type="scientific">Acanthaster planci</name>
    <name type="common">Crown-of-thorns starfish</name>
    <dbReference type="NCBI Taxonomy" id="133434"/>
    <lineage>
        <taxon>Eukaryota</taxon>
        <taxon>Metazoa</taxon>
        <taxon>Echinodermata</taxon>
        <taxon>Eleutherozoa</taxon>
        <taxon>Asterozoa</taxon>
        <taxon>Asteroidea</taxon>
        <taxon>Valvatacea</taxon>
        <taxon>Valvatida</taxon>
        <taxon>Acanthasteridae</taxon>
        <taxon>Acanthaster</taxon>
    </lineage>
</organism>
<dbReference type="GeneID" id="110975011"/>
<keyword evidence="3" id="KW-0732">Signal</keyword>
<evidence type="ECO:0000313" key="5">
    <source>
        <dbReference type="RefSeq" id="XP_022082753.1"/>
    </source>
</evidence>
<proteinExistence type="predicted"/>
<feature type="compositionally biased region" description="Basic and acidic residues" evidence="1">
    <location>
        <begin position="86"/>
        <end position="111"/>
    </location>
</feature>
<keyword evidence="4" id="KW-1185">Reference proteome</keyword>
<dbReference type="RefSeq" id="XP_022082755.1">
    <property type="nucleotide sequence ID" value="XM_022227063.1"/>
</dbReference>
<keyword evidence="2" id="KW-0472">Membrane</keyword>
<sequence length="393" mass="43980">MCRGQSFCHVLSRASLLLLISLSVWLIGGSTQKHQTLAYAVDAAGRSLVSIEVAKDVSCLFPELEKECAVKLKIKRSGSRGRNRKERVDEGGTKERVEVNRQDEAKRDEKANLSKKLRRHLRRDPELYEILINNTYGVNSTGESISEPHCALHLQYVVVVRDIVSLDSSQRSELKFYVNKRDELRFYSCYPCRVCPPGIPLLLPCHGRSNTLCDDFGVKRENSDEVVDADNLDCVPLVSTDPGKTTASQPLPTTRVTSTRTGFHFHIPKLGNRDDLPAVNREVDLPSSSPHHKPTGTRITIITAGVVFLNVLFLFMLIITAVRCHKGLKYRIKYTKTHHCYGSINNESSAHQLGLTPSSRHQATSPLPSISNQVHVNKRQIIAGVDRNTRQVV</sequence>
<protein>
    <submittedName>
        <fullName evidence="5 6">Uncharacterized protein LOC110975011 isoform X2</fullName>
    </submittedName>
</protein>
<feature type="signal peptide" evidence="3">
    <location>
        <begin position="1"/>
        <end position="31"/>
    </location>
</feature>
<dbReference type="OrthoDB" id="9417953at2759"/>
<reference evidence="5 6" key="1">
    <citation type="submission" date="2025-04" db="UniProtKB">
        <authorList>
            <consortium name="RefSeq"/>
        </authorList>
    </citation>
    <scope>IDENTIFICATION</scope>
</reference>
<keyword evidence="2" id="KW-0812">Transmembrane</keyword>
<dbReference type="Proteomes" id="UP000694845">
    <property type="component" value="Unplaced"/>
</dbReference>
<feature type="transmembrane region" description="Helical" evidence="2">
    <location>
        <begin position="299"/>
        <end position="322"/>
    </location>
</feature>
<feature type="region of interest" description="Disordered" evidence="1">
    <location>
        <begin position="351"/>
        <end position="370"/>
    </location>
</feature>
<dbReference type="RefSeq" id="XP_022082753.1">
    <property type="nucleotide sequence ID" value="XM_022227061.1"/>
</dbReference>
<dbReference type="AlphaFoldDB" id="A0A8B7XRY0"/>
<evidence type="ECO:0000256" key="2">
    <source>
        <dbReference type="SAM" id="Phobius"/>
    </source>
</evidence>
<feature type="chain" id="PRO_5044665464" evidence="3">
    <location>
        <begin position="32"/>
        <end position="393"/>
    </location>
</feature>
<accession>A0A8B7XRY0</accession>
<evidence type="ECO:0000256" key="1">
    <source>
        <dbReference type="SAM" id="MobiDB-lite"/>
    </source>
</evidence>
<evidence type="ECO:0000256" key="3">
    <source>
        <dbReference type="SAM" id="SignalP"/>
    </source>
</evidence>